<evidence type="ECO:0000313" key="2">
    <source>
        <dbReference type="Proteomes" id="UP000054653"/>
    </source>
</evidence>
<accession>A0A0V1CFQ1</accession>
<protein>
    <submittedName>
        <fullName evidence="1">Uncharacterized protein</fullName>
    </submittedName>
</protein>
<gene>
    <name evidence="1" type="ORF">T03_2593</name>
</gene>
<evidence type="ECO:0000313" key="1">
    <source>
        <dbReference type="EMBL" id="KRY47804.1"/>
    </source>
</evidence>
<proteinExistence type="predicted"/>
<keyword evidence="2" id="KW-1185">Reference proteome</keyword>
<reference evidence="1 2" key="1">
    <citation type="submission" date="2015-01" db="EMBL/GenBank/DDBJ databases">
        <title>Evolution of Trichinella species and genotypes.</title>
        <authorList>
            <person name="Korhonen P.K."/>
            <person name="Edoardo P."/>
            <person name="Giuseppe L.R."/>
            <person name="Gasser R.B."/>
        </authorList>
    </citation>
    <scope>NUCLEOTIDE SEQUENCE [LARGE SCALE GENOMIC DNA]</scope>
    <source>
        <strain evidence="1">ISS120</strain>
    </source>
</reference>
<sequence>MKSRHPTKYNENTEKILTKEDHPKFYSASNDFTPDYEPFMKLLAELDCYASGSNNWRTLLAISRLAAAVIVGRIQNSIFCCSKADSYL</sequence>
<name>A0A0V1CFQ1_TRIBR</name>
<dbReference type="Proteomes" id="UP000054653">
    <property type="component" value="Unassembled WGS sequence"/>
</dbReference>
<dbReference type="EMBL" id="JYDI01000228">
    <property type="protein sequence ID" value="KRY47804.1"/>
    <property type="molecule type" value="Genomic_DNA"/>
</dbReference>
<comment type="caution">
    <text evidence="1">The sequence shown here is derived from an EMBL/GenBank/DDBJ whole genome shotgun (WGS) entry which is preliminary data.</text>
</comment>
<organism evidence="1 2">
    <name type="scientific">Trichinella britovi</name>
    <name type="common">Parasitic roundworm</name>
    <dbReference type="NCBI Taxonomy" id="45882"/>
    <lineage>
        <taxon>Eukaryota</taxon>
        <taxon>Metazoa</taxon>
        <taxon>Ecdysozoa</taxon>
        <taxon>Nematoda</taxon>
        <taxon>Enoplea</taxon>
        <taxon>Dorylaimia</taxon>
        <taxon>Trichinellida</taxon>
        <taxon>Trichinellidae</taxon>
        <taxon>Trichinella</taxon>
    </lineage>
</organism>
<dbReference type="AlphaFoldDB" id="A0A0V1CFQ1"/>